<evidence type="ECO:0000256" key="4">
    <source>
        <dbReference type="ARBA" id="ARBA00007739"/>
    </source>
</evidence>
<evidence type="ECO:0000256" key="2">
    <source>
        <dbReference type="ARBA" id="ARBA00004752"/>
    </source>
</evidence>
<evidence type="ECO:0000256" key="18">
    <source>
        <dbReference type="SAM" id="MobiDB-lite"/>
    </source>
</evidence>
<dbReference type="GO" id="GO:0008955">
    <property type="term" value="F:peptidoglycan glycosyltransferase activity"/>
    <property type="evidence" value="ECO:0007669"/>
    <property type="project" value="UniProtKB-EC"/>
</dbReference>
<dbReference type="SUPFAM" id="SSF53955">
    <property type="entry name" value="Lysozyme-like"/>
    <property type="match status" value="1"/>
</dbReference>
<dbReference type="GO" id="GO:0006508">
    <property type="term" value="P:proteolysis"/>
    <property type="evidence" value="ECO:0007669"/>
    <property type="project" value="UniProtKB-KW"/>
</dbReference>
<feature type="compositionally biased region" description="Acidic residues" evidence="18">
    <location>
        <begin position="737"/>
        <end position="749"/>
    </location>
</feature>
<keyword evidence="10" id="KW-0378">Hydrolase</keyword>
<evidence type="ECO:0000256" key="6">
    <source>
        <dbReference type="ARBA" id="ARBA00022645"/>
    </source>
</evidence>
<accession>A0A3A3G9A7</accession>
<dbReference type="FunFam" id="1.10.3810.10:FF:000001">
    <property type="entry name" value="Penicillin-binding protein 1A"/>
    <property type="match status" value="1"/>
</dbReference>
<evidence type="ECO:0000256" key="15">
    <source>
        <dbReference type="ARBA" id="ARBA00023316"/>
    </source>
</evidence>
<dbReference type="Pfam" id="PF00905">
    <property type="entry name" value="Transpeptidase"/>
    <property type="match status" value="1"/>
</dbReference>
<evidence type="ECO:0000259" key="20">
    <source>
        <dbReference type="Pfam" id="PF00905"/>
    </source>
</evidence>
<dbReference type="PANTHER" id="PTHR32282:SF11">
    <property type="entry name" value="PENICILLIN-BINDING PROTEIN 1B"/>
    <property type="match status" value="1"/>
</dbReference>
<feature type="domain" description="Glycosyl transferase family 51" evidence="21">
    <location>
        <begin position="62"/>
        <end position="237"/>
    </location>
</feature>
<dbReference type="Gene3D" id="1.10.3810.10">
    <property type="entry name" value="Biosynthetic peptidoglycan transglycosylase-like"/>
    <property type="match status" value="1"/>
</dbReference>
<comment type="similarity">
    <text evidence="4">In the N-terminal section; belongs to the glycosyltransferase 51 family.</text>
</comment>
<dbReference type="SUPFAM" id="SSF56601">
    <property type="entry name" value="beta-lactamase/transpeptidase-like"/>
    <property type="match status" value="1"/>
</dbReference>
<evidence type="ECO:0000256" key="13">
    <source>
        <dbReference type="ARBA" id="ARBA00023136"/>
    </source>
</evidence>
<keyword evidence="6" id="KW-0121">Carboxypeptidase</keyword>
<dbReference type="AlphaFoldDB" id="A0A3A3G9A7"/>
<evidence type="ECO:0000256" key="3">
    <source>
        <dbReference type="ARBA" id="ARBA00007090"/>
    </source>
</evidence>
<feature type="domain" description="Penicillin-binding protein transpeptidase" evidence="20">
    <location>
        <begin position="414"/>
        <end position="644"/>
    </location>
</feature>
<keyword evidence="15" id="KW-0961">Cell wall biogenesis/degradation</keyword>
<dbReference type="PANTHER" id="PTHR32282">
    <property type="entry name" value="BINDING PROTEIN TRANSPEPTIDASE, PUTATIVE-RELATED"/>
    <property type="match status" value="1"/>
</dbReference>
<dbReference type="EMBL" id="QYUQ01000002">
    <property type="protein sequence ID" value="RJG04571.1"/>
    <property type="molecule type" value="Genomic_DNA"/>
</dbReference>
<proteinExistence type="inferred from homology"/>
<dbReference type="InterPro" id="IPR023346">
    <property type="entry name" value="Lysozyme-like_dom_sf"/>
</dbReference>
<comment type="similarity">
    <text evidence="3">In the C-terminal section; belongs to the transpeptidase family.</text>
</comment>
<dbReference type="InterPro" id="IPR036950">
    <property type="entry name" value="PBP_transglycosylase"/>
</dbReference>
<keyword evidence="9" id="KW-0808">Transferase</keyword>
<feature type="region of interest" description="Disordered" evidence="18">
    <location>
        <begin position="783"/>
        <end position="818"/>
    </location>
</feature>
<dbReference type="InterPro" id="IPR001460">
    <property type="entry name" value="PCN-bd_Tpept"/>
</dbReference>
<evidence type="ECO:0000256" key="1">
    <source>
        <dbReference type="ARBA" id="ARBA00004236"/>
    </source>
</evidence>
<sequence length="818" mass="90847">MDASLPAGARISFLFKGLGSLVLVVLVLLFTYALVLIPFTPGIADLRKAKVDQPAILLSSDGKQLASFSRNNREWVELKEISPHVIKALIATEDHRFYEHHGIDFKRTASSIFHTLQGDPQGGSTLTQQLARNLYPEEIGRQRSITRKIKELITALKIELTYTKQEILVTYLNTMPFLYNAFGIEMGARTYFDKPAARLNVQESATLIGMLKGTSYYNPVLNPERAQRRRNVVLSQMFKRGVLTQAEFDSLKKRPLRLDFERQQEPQGMAPHFAEHARKWLIDWADQNDYNIYADGLVIRTTIDSRLQAAANQAVQRQLAGLQAVADVEWASPSARLISSSPATYLGMQRHVKPFGHFWASKNDLADAFIRETGAYRNAVEAGAAPQAVLAQLKRDAAFMERLRADKTRLQAGLVAMDPATGEVRAWVGSRDYGSDQFDHVAQARRQPGSTFKPFVYGAALEDGMPSDRRFADTAIEIAMDDGTVWRPTDMSAPSGRMMTVREGLVYSKNTITAQVMQEVGPRRTISLARKMGIQQSELDAVPALALGVSPVSLMEMVSAYGTIAASGEYRKPVFVASIEDKQGRQLASFTSKSKRAMSSETAEELIDMLRGAVRQGTGRGLISRFGIVADVAGKTGTTQNNTDGWFILMHPRLVTGSWVGFNDARVTMRSDYWGQGGHNALLVVGDFFRQALNGHMVDGRVQFPQPQDSMFAPLLQQIDDLLGRKKPQPAPPSPVEPEEEPAPEAPLDEVERIITQARDVAQIIEREQRRFEKAIEEPVKALESVRREIELQGGTRNDQAGGQPRPAEVTEAPRDGR</sequence>
<dbReference type="UniPathway" id="UPA00219"/>
<feature type="transmembrane region" description="Helical" evidence="19">
    <location>
        <begin position="21"/>
        <end position="39"/>
    </location>
</feature>
<dbReference type="GO" id="GO:0008360">
    <property type="term" value="P:regulation of cell shape"/>
    <property type="evidence" value="ECO:0007669"/>
    <property type="project" value="UniProtKB-KW"/>
</dbReference>
<dbReference type="GO" id="GO:0008658">
    <property type="term" value="F:penicillin binding"/>
    <property type="evidence" value="ECO:0007669"/>
    <property type="project" value="InterPro"/>
</dbReference>
<comment type="subcellular location">
    <subcellularLocation>
        <location evidence="1">Cell membrane</location>
    </subcellularLocation>
</comment>
<evidence type="ECO:0000256" key="16">
    <source>
        <dbReference type="ARBA" id="ARBA00034000"/>
    </source>
</evidence>
<evidence type="ECO:0000256" key="14">
    <source>
        <dbReference type="ARBA" id="ARBA00023268"/>
    </source>
</evidence>
<evidence type="ECO:0000313" key="23">
    <source>
        <dbReference type="Proteomes" id="UP000266327"/>
    </source>
</evidence>
<comment type="catalytic activity">
    <reaction evidence="16">
        <text>Preferential cleavage: (Ac)2-L-Lys-D-Ala-|-D-Ala. Also transpeptidation of peptidyl-alanyl moieties that are N-acyl substituents of D-alanine.</text>
        <dbReference type="EC" id="3.4.16.4"/>
    </reaction>
</comment>
<evidence type="ECO:0000256" key="8">
    <source>
        <dbReference type="ARBA" id="ARBA00022676"/>
    </source>
</evidence>
<dbReference type="GO" id="GO:0009252">
    <property type="term" value="P:peptidoglycan biosynthetic process"/>
    <property type="evidence" value="ECO:0007669"/>
    <property type="project" value="UniProtKB-UniPathway"/>
</dbReference>
<evidence type="ECO:0000256" key="7">
    <source>
        <dbReference type="ARBA" id="ARBA00022670"/>
    </source>
</evidence>
<dbReference type="GO" id="GO:0005886">
    <property type="term" value="C:plasma membrane"/>
    <property type="evidence" value="ECO:0007669"/>
    <property type="project" value="UniProtKB-SubCell"/>
</dbReference>
<dbReference type="InterPro" id="IPR050396">
    <property type="entry name" value="Glycosyltr_51/Transpeptidase"/>
</dbReference>
<comment type="catalytic activity">
    <reaction evidence="17">
        <text>[GlcNAc-(1-&gt;4)-Mur2Ac(oyl-L-Ala-gamma-D-Glu-L-Lys-D-Ala-D-Ala)](n)-di-trans,octa-cis-undecaprenyl diphosphate + beta-D-GlcNAc-(1-&gt;4)-Mur2Ac(oyl-L-Ala-gamma-D-Glu-L-Lys-D-Ala-D-Ala)-di-trans,octa-cis-undecaprenyl diphosphate = [GlcNAc-(1-&gt;4)-Mur2Ac(oyl-L-Ala-gamma-D-Glu-L-Lys-D-Ala-D-Ala)](n+1)-di-trans,octa-cis-undecaprenyl diphosphate + di-trans,octa-cis-undecaprenyl diphosphate + H(+)</text>
        <dbReference type="Rhea" id="RHEA:23708"/>
        <dbReference type="Rhea" id="RHEA-COMP:9602"/>
        <dbReference type="Rhea" id="RHEA-COMP:9603"/>
        <dbReference type="ChEBI" id="CHEBI:15378"/>
        <dbReference type="ChEBI" id="CHEBI:58405"/>
        <dbReference type="ChEBI" id="CHEBI:60033"/>
        <dbReference type="ChEBI" id="CHEBI:78435"/>
        <dbReference type="EC" id="2.4.99.28"/>
    </reaction>
</comment>
<dbReference type="GO" id="GO:0071555">
    <property type="term" value="P:cell wall organization"/>
    <property type="evidence" value="ECO:0007669"/>
    <property type="project" value="UniProtKB-KW"/>
</dbReference>
<keyword evidence="19" id="KW-0812">Transmembrane</keyword>
<evidence type="ECO:0000259" key="21">
    <source>
        <dbReference type="Pfam" id="PF00912"/>
    </source>
</evidence>
<gene>
    <name evidence="22" type="ORF">D3878_20515</name>
</gene>
<evidence type="ECO:0000256" key="10">
    <source>
        <dbReference type="ARBA" id="ARBA00022801"/>
    </source>
</evidence>
<dbReference type="GO" id="GO:0009002">
    <property type="term" value="F:serine-type D-Ala-D-Ala carboxypeptidase activity"/>
    <property type="evidence" value="ECO:0007669"/>
    <property type="project" value="UniProtKB-EC"/>
</dbReference>
<protein>
    <submittedName>
        <fullName evidence="22">Penicillin-binding protein</fullName>
    </submittedName>
</protein>
<dbReference type="RefSeq" id="WP_119788047.1">
    <property type="nucleotide sequence ID" value="NZ_QYUQ01000002.1"/>
</dbReference>
<dbReference type="InterPro" id="IPR012338">
    <property type="entry name" value="Beta-lactam/transpept-like"/>
</dbReference>
<keyword evidence="5" id="KW-1003">Cell membrane</keyword>
<reference evidence="23" key="1">
    <citation type="submission" date="2018-09" db="EMBL/GenBank/DDBJ databases">
        <authorList>
            <person name="Zhu H."/>
        </authorList>
    </citation>
    <scope>NUCLEOTIDE SEQUENCE [LARGE SCALE GENOMIC DNA]</scope>
    <source>
        <strain evidence="23">K1S02-23</strain>
    </source>
</reference>
<evidence type="ECO:0000256" key="5">
    <source>
        <dbReference type="ARBA" id="ARBA00022475"/>
    </source>
</evidence>
<dbReference type="Proteomes" id="UP000266327">
    <property type="component" value="Unassembled WGS sequence"/>
</dbReference>
<comment type="caution">
    <text evidence="22">The sequence shown here is derived from an EMBL/GenBank/DDBJ whole genome shotgun (WGS) entry which is preliminary data.</text>
</comment>
<feature type="region of interest" description="Disordered" evidence="18">
    <location>
        <begin position="724"/>
        <end position="751"/>
    </location>
</feature>
<comment type="pathway">
    <text evidence="2">Cell wall biogenesis; peptidoglycan biosynthesis.</text>
</comment>
<keyword evidence="12" id="KW-0573">Peptidoglycan synthesis</keyword>
<dbReference type="Pfam" id="PF00912">
    <property type="entry name" value="Transgly"/>
    <property type="match status" value="1"/>
</dbReference>
<evidence type="ECO:0000256" key="17">
    <source>
        <dbReference type="ARBA" id="ARBA00049902"/>
    </source>
</evidence>
<evidence type="ECO:0000256" key="19">
    <source>
        <dbReference type="SAM" id="Phobius"/>
    </source>
</evidence>
<evidence type="ECO:0000256" key="9">
    <source>
        <dbReference type="ARBA" id="ARBA00022679"/>
    </source>
</evidence>
<keyword evidence="13 19" id="KW-0472">Membrane</keyword>
<organism evidence="22 23">
    <name type="scientific">Noviherbaspirillum sedimenti</name>
    <dbReference type="NCBI Taxonomy" id="2320865"/>
    <lineage>
        <taxon>Bacteria</taxon>
        <taxon>Pseudomonadati</taxon>
        <taxon>Pseudomonadota</taxon>
        <taxon>Betaproteobacteria</taxon>
        <taxon>Burkholderiales</taxon>
        <taxon>Oxalobacteraceae</taxon>
        <taxon>Noviherbaspirillum</taxon>
    </lineage>
</organism>
<evidence type="ECO:0000256" key="12">
    <source>
        <dbReference type="ARBA" id="ARBA00022984"/>
    </source>
</evidence>
<dbReference type="Gene3D" id="3.40.710.10">
    <property type="entry name" value="DD-peptidase/beta-lactamase superfamily"/>
    <property type="match status" value="2"/>
</dbReference>
<evidence type="ECO:0000313" key="22">
    <source>
        <dbReference type="EMBL" id="RJG04571.1"/>
    </source>
</evidence>
<keyword evidence="19" id="KW-1133">Transmembrane helix</keyword>
<name>A0A3A3G9A7_9BURK</name>
<keyword evidence="8" id="KW-0328">Glycosyltransferase</keyword>
<keyword evidence="11" id="KW-0133">Cell shape</keyword>
<evidence type="ECO:0000256" key="11">
    <source>
        <dbReference type="ARBA" id="ARBA00022960"/>
    </source>
</evidence>
<dbReference type="InterPro" id="IPR001264">
    <property type="entry name" value="Glyco_trans_51"/>
</dbReference>
<dbReference type="OrthoDB" id="9766909at2"/>
<keyword evidence="14" id="KW-0511">Multifunctional enzyme</keyword>
<keyword evidence="23" id="KW-1185">Reference proteome</keyword>
<keyword evidence="7" id="KW-0645">Protease</keyword>
<dbReference type="GO" id="GO:0030288">
    <property type="term" value="C:outer membrane-bounded periplasmic space"/>
    <property type="evidence" value="ECO:0007669"/>
    <property type="project" value="TreeGrafter"/>
</dbReference>